<keyword evidence="1" id="KW-0812">Transmembrane</keyword>
<evidence type="ECO:0000313" key="3">
    <source>
        <dbReference type="Proteomes" id="UP000004725"/>
    </source>
</evidence>
<name>A0AA87IIW9_9BACL</name>
<organism evidence="2 3">
    <name type="scientific">Planococcus antarcticus DSM 14505</name>
    <dbReference type="NCBI Taxonomy" id="1185653"/>
    <lineage>
        <taxon>Bacteria</taxon>
        <taxon>Bacillati</taxon>
        <taxon>Bacillota</taxon>
        <taxon>Bacilli</taxon>
        <taxon>Bacillales</taxon>
        <taxon>Caryophanaceae</taxon>
        <taxon>Planococcus</taxon>
    </lineage>
</organism>
<feature type="transmembrane region" description="Helical" evidence="1">
    <location>
        <begin position="32"/>
        <end position="49"/>
    </location>
</feature>
<evidence type="ECO:0000313" key="2">
    <source>
        <dbReference type="EMBL" id="EIM05560.1"/>
    </source>
</evidence>
<accession>A0AA87IIW9</accession>
<dbReference type="Proteomes" id="UP000004725">
    <property type="component" value="Unassembled WGS sequence"/>
</dbReference>
<proteinExistence type="predicted"/>
<sequence length="81" mass="9192">MGFFLVGILLWSLVIVSIVLAIIGLWKRSWKAIAWSGITLLPPILLIFMGGQGMWFRLSILLPLLLFVAAFLMKHQKMHTL</sequence>
<feature type="transmembrane region" description="Helical" evidence="1">
    <location>
        <begin position="6"/>
        <end position="25"/>
    </location>
</feature>
<keyword evidence="1" id="KW-1133">Transmembrane helix</keyword>
<feature type="transmembrane region" description="Helical" evidence="1">
    <location>
        <begin position="55"/>
        <end position="73"/>
    </location>
</feature>
<gene>
    <name evidence="2" type="ORF">A1A1_15853</name>
</gene>
<comment type="caution">
    <text evidence="2">The sequence shown here is derived from an EMBL/GenBank/DDBJ whole genome shotgun (WGS) entry which is preliminary data.</text>
</comment>
<reference evidence="2 3" key="1">
    <citation type="journal article" date="2012" name="J. Bacteriol.">
        <title>Genome Sequence of the Antarctic Psychrophile Bacterium Planococcus antarcticus DSM 14505.</title>
        <authorList>
            <person name="Margolles A."/>
            <person name="Gueimonde M."/>
            <person name="Sanchez B."/>
        </authorList>
    </citation>
    <scope>NUCLEOTIDE SEQUENCE [LARGE SCALE GENOMIC DNA]</scope>
    <source>
        <strain evidence="2 3">DSM 14505</strain>
    </source>
</reference>
<dbReference type="RefSeq" id="WP_006831123.1">
    <property type="nucleotide sequence ID" value="NZ_AJYB01000065.1"/>
</dbReference>
<protein>
    <submittedName>
        <fullName evidence="2">Uncharacterized protein</fullName>
    </submittedName>
</protein>
<evidence type="ECO:0000256" key="1">
    <source>
        <dbReference type="SAM" id="Phobius"/>
    </source>
</evidence>
<keyword evidence="1" id="KW-0472">Membrane</keyword>
<dbReference type="EMBL" id="AJYB01000065">
    <property type="protein sequence ID" value="EIM05560.1"/>
    <property type="molecule type" value="Genomic_DNA"/>
</dbReference>
<dbReference type="AlphaFoldDB" id="A0AA87IIW9"/>